<dbReference type="SUPFAM" id="SSF51735">
    <property type="entry name" value="NAD(P)-binding Rossmann-fold domains"/>
    <property type="match status" value="1"/>
</dbReference>
<accession>A0A9N9U894</accession>
<dbReference type="OrthoDB" id="5138176at2759"/>
<evidence type="ECO:0000313" key="2">
    <source>
        <dbReference type="Proteomes" id="UP000754883"/>
    </source>
</evidence>
<gene>
    <name evidence="1" type="ORF">CBYS24578_00018022</name>
</gene>
<proteinExistence type="predicted"/>
<dbReference type="AlphaFoldDB" id="A0A9N9U894"/>
<reference evidence="2" key="1">
    <citation type="submission" date="2019-06" db="EMBL/GenBank/DDBJ databases">
        <authorList>
            <person name="Broberg M."/>
        </authorList>
    </citation>
    <scope>NUCLEOTIDE SEQUENCE [LARGE SCALE GENOMIC DNA]</scope>
</reference>
<organism evidence="1 2">
    <name type="scientific">Clonostachys byssicola</name>
    <dbReference type="NCBI Taxonomy" id="160290"/>
    <lineage>
        <taxon>Eukaryota</taxon>
        <taxon>Fungi</taxon>
        <taxon>Dikarya</taxon>
        <taxon>Ascomycota</taxon>
        <taxon>Pezizomycotina</taxon>
        <taxon>Sordariomycetes</taxon>
        <taxon>Hypocreomycetidae</taxon>
        <taxon>Hypocreales</taxon>
        <taxon>Bionectriaceae</taxon>
        <taxon>Clonostachys</taxon>
    </lineage>
</organism>
<comment type="caution">
    <text evidence="1">The sequence shown here is derived from an EMBL/GenBank/DDBJ whole genome shotgun (WGS) entry which is preliminary data.</text>
</comment>
<name>A0A9N9U894_9HYPO</name>
<reference evidence="1 2" key="2">
    <citation type="submission" date="2021-10" db="EMBL/GenBank/DDBJ databases">
        <authorList>
            <person name="Piombo E."/>
        </authorList>
    </citation>
    <scope>NUCLEOTIDE SEQUENCE [LARGE SCALE GENOMIC DNA]</scope>
</reference>
<protein>
    <submittedName>
        <fullName evidence="1">Uncharacterized protein</fullName>
    </submittedName>
</protein>
<keyword evidence="2" id="KW-1185">Reference proteome</keyword>
<dbReference type="InterPro" id="IPR036291">
    <property type="entry name" value="NAD(P)-bd_dom_sf"/>
</dbReference>
<sequence length="157" mass="17048">MPPRNKVLLIGATGYVGGTVLDRLIKDTSQSLKDVAIDVLGLTDEDFIINTTANYDIVINAGSGFFPAGAVAFIEGLARRAKNGERAPWMIRIEGCTNLSDLPITGEPFPERKWDDADGNAIYEFLKSEDEKSPYLQRTAEVAVLSRAEETGVQAVS</sequence>
<dbReference type="EMBL" id="CABFNO020001355">
    <property type="protein sequence ID" value="CAG9983079.1"/>
    <property type="molecule type" value="Genomic_DNA"/>
</dbReference>
<evidence type="ECO:0000313" key="1">
    <source>
        <dbReference type="EMBL" id="CAG9983079.1"/>
    </source>
</evidence>
<dbReference type="Proteomes" id="UP000754883">
    <property type="component" value="Unassembled WGS sequence"/>
</dbReference>